<evidence type="ECO:0000256" key="1">
    <source>
        <dbReference type="SAM" id="MobiDB-lite"/>
    </source>
</evidence>
<feature type="chain" id="PRO_5042090932" description="Secreted protein" evidence="2">
    <location>
        <begin position="22"/>
        <end position="117"/>
    </location>
</feature>
<evidence type="ECO:0000256" key="2">
    <source>
        <dbReference type="SAM" id="SignalP"/>
    </source>
</evidence>
<keyword evidence="2" id="KW-0732">Signal</keyword>
<organism evidence="3 4">
    <name type="scientific">Mycena belliarum</name>
    <dbReference type="NCBI Taxonomy" id="1033014"/>
    <lineage>
        <taxon>Eukaryota</taxon>
        <taxon>Fungi</taxon>
        <taxon>Dikarya</taxon>
        <taxon>Basidiomycota</taxon>
        <taxon>Agaricomycotina</taxon>
        <taxon>Agaricomycetes</taxon>
        <taxon>Agaricomycetidae</taxon>
        <taxon>Agaricales</taxon>
        <taxon>Marasmiineae</taxon>
        <taxon>Mycenaceae</taxon>
        <taxon>Mycena</taxon>
    </lineage>
</organism>
<keyword evidence="4" id="KW-1185">Reference proteome</keyword>
<evidence type="ECO:0008006" key="5">
    <source>
        <dbReference type="Google" id="ProtNLM"/>
    </source>
</evidence>
<dbReference type="AlphaFoldDB" id="A0AAD6U4L6"/>
<protein>
    <recommendedName>
        <fullName evidence="5">Secreted protein</fullName>
    </recommendedName>
</protein>
<feature type="compositionally biased region" description="Basic residues" evidence="1">
    <location>
        <begin position="100"/>
        <end position="111"/>
    </location>
</feature>
<reference evidence="3" key="1">
    <citation type="submission" date="2023-03" db="EMBL/GenBank/DDBJ databases">
        <title>Massive genome expansion in bonnet fungi (Mycena s.s.) driven by repeated elements and novel gene families across ecological guilds.</title>
        <authorList>
            <consortium name="Lawrence Berkeley National Laboratory"/>
            <person name="Harder C.B."/>
            <person name="Miyauchi S."/>
            <person name="Viragh M."/>
            <person name="Kuo A."/>
            <person name="Thoen E."/>
            <person name="Andreopoulos B."/>
            <person name="Lu D."/>
            <person name="Skrede I."/>
            <person name="Drula E."/>
            <person name="Henrissat B."/>
            <person name="Morin E."/>
            <person name="Kohler A."/>
            <person name="Barry K."/>
            <person name="LaButti K."/>
            <person name="Morin E."/>
            <person name="Salamov A."/>
            <person name="Lipzen A."/>
            <person name="Mereny Z."/>
            <person name="Hegedus B."/>
            <person name="Baldrian P."/>
            <person name="Stursova M."/>
            <person name="Weitz H."/>
            <person name="Taylor A."/>
            <person name="Grigoriev I.V."/>
            <person name="Nagy L.G."/>
            <person name="Martin F."/>
            <person name="Kauserud H."/>
        </authorList>
    </citation>
    <scope>NUCLEOTIDE SEQUENCE</scope>
    <source>
        <strain evidence="3">CBHHK173m</strain>
    </source>
</reference>
<gene>
    <name evidence="3" type="ORF">B0H15DRAFT_838493</name>
</gene>
<dbReference type="Proteomes" id="UP001222325">
    <property type="component" value="Unassembled WGS sequence"/>
</dbReference>
<feature type="signal peptide" evidence="2">
    <location>
        <begin position="1"/>
        <end position="21"/>
    </location>
</feature>
<dbReference type="EMBL" id="JARJCN010000022">
    <property type="protein sequence ID" value="KAJ7090399.1"/>
    <property type="molecule type" value="Genomic_DNA"/>
</dbReference>
<sequence>MIPRRWCAHACFVLCMQLSPPVPNGDSASIACVCRARAGVRCREGQVPSRCRRVTREFTEAWHPPTAHAPGSCLDLAHVPLEPPPRQAVICASQRPRRDAQRHRGLAHRPRTSPETA</sequence>
<feature type="region of interest" description="Disordered" evidence="1">
    <location>
        <begin position="87"/>
        <end position="117"/>
    </location>
</feature>
<evidence type="ECO:0000313" key="4">
    <source>
        <dbReference type="Proteomes" id="UP001222325"/>
    </source>
</evidence>
<name>A0AAD6U4L6_9AGAR</name>
<comment type="caution">
    <text evidence="3">The sequence shown here is derived from an EMBL/GenBank/DDBJ whole genome shotgun (WGS) entry which is preliminary data.</text>
</comment>
<proteinExistence type="predicted"/>
<evidence type="ECO:0000313" key="3">
    <source>
        <dbReference type="EMBL" id="KAJ7090399.1"/>
    </source>
</evidence>
<accession>A0AAD6U4L6</accession>